<dbReference type="AlphaFoldDB" id="H5TIP8"/>
<organism evidence="1 2">
    <name type="scientific">Gordonia otitidis (strain DSM 44809 / CCUG 52243 / JCM 12355 / NBRC 100426 / IFM 10032)</name>
    <dbReference type="NCBI Taxonomy" id="1108044"/>
    <lineage>
        <taxon>Bacteria</taxon>
        <taxon>Bacillati</taxon>
        <taxon>Actinomycetota</taxon>
        <taxon>Actinomycetes</taxon>
        <taxon>Mycobacteriales</taxon>
        <taxon>Gordoniaceae</taxon>
        <taxon>Gordonia</taxon>
    </lineage>
</organism>
<gene>
    <name evidence="1" type="ORF">GOOTI_063_00270</name>
</gene>
<dbReference type="OrthoDB" id="4537865at2"/>
<evidence type="ECO:0000313" key="1">
    <source>
        <dbReference type="EMBL" id="GAB33356.1"/>
    </source>
</evidence>
<dbReference type="EMBL" id="BAFB01000063">
    <property type="protein sequence ID" value="GAB33356.1"/>
    <property type="molecule type" value="Genomic_DNA"/>
</dbReference>
<comment type="caution">
    <text evidence="1">The sequence shown here is derived from an EMBL/GenBank/DDBJ whole genome shotgun (WGS) entry which is preliminary data.</text>
</comment>
<evidence type="ECO:0000313" key="2">
    <source>
        <dbReference type="Proteomes" id="UP000005038"/>
    </source>
</evidence>
<name>H5TIP8_GORO1</name>
<dbReference type="Proteomes" id="UP000005038">
    <property type="component" value="Unassembled WGS sequence"/>
</dbReference>
<sequence>MSTSLLTITSAEEPRLRQVMKDIQNDVAAYYAATAGGGDLGVHARTWLGRVQNLNDLLTKQLHDKATYLALFTPTPTTGAELINAVKYARNVDQHLMFEVSPSEDVFIGGAHGMRTYGCWRPIPAATHAELEKRTQRLQPAYQANLEGKELTSTMLAVLRFFADIAPQIVHRDHRGEWTGFPLKSQPAVGDPLHPEEPVGDIVAANVWLNRRRPNGDLRVVVGQFSMEEAPYLVGFTFADQLSFSPFVETPEQVDRDIAAGFTYLQGDVSANVENVTHKFPMPPDGAVLYSPKEATTWATPLTQTRYEADWMIGFDPNNWRQAVSVEHPDRFPDFVAYEQRRAFRLYAQVPPR</sequence>
<accession>H5TIP8</accession>
<keyword evidence="2" id="KW-1185">Reference proteome</keyword>
<reference evidence="1" key="1">
    <citation type="submission" date="2012-02" db="EMBL/GenBank/DDBJ databases">
        <title>Whole genome shotgun sequence of Gordonia otitidis NBRC 100426.</title>
        <authorList>
            <person name="Yoshida I."/>
            <person name="Hosoyama A."/>
            <person name="Tsuchikane K."/>
            <person name="Katsumata H."/>
            <person name="Yamazaki S."/>
            <person name="Fujita N."/>
        </authorList>
    </citation>
    <scope>NUCLEOTIDE SEQUENCE [LARGE SCALE GENOMIC DNA]</scope>
    <source>
        <strain evidence="1">NBRC 100426</strain>
    </source>
</reference>
<proteinExistence type="predicted"/>
<protein>
    <submittedName>
        <fullName evidence="1">Uncharacterized protein</fullName>
    </submittedName>
</protein>
<dbReference type="RefSeq" id="WP_007237613.1">
    <property type="nucleotide sequence ID" value="NZ_BAFB01000063.1"/>
</dbReference>